<reference evidence="2 3" key="1">
    <citation type="journal article" date="2010" name="Nature">
        <title>Genome sequencing and analysis of the model grass Brachypodium distachyon.</title>
        <authorList>
            <consortium name="International Brachypodium Initiative"/>
        </authorList>
    </citation>
    <scope>NUCLEOTIDE SEQUENCE [LARGE SCALE GENOMIC DNA]</scope>
    <source>
        <strain evidence="2">Bd21</strain>
        <strain evidence="3">cv. Bd21</strain>
    </source>
</reference>
<evidence type="ECO:0000313" key="4">
    <source>
        <dbReference type="Proteomes" id="UP000008810"/>
    </source>
</evidence>
<sequence length="214" mass="23813">MGDARSRFLRSAKFKPHSLDQTGAKADRPAASQVLEHKSLPIPAGSRIGCAPDFSIIAAGHLWRRHEYAKMATDAKTEEKGMNVEKRRKTKKTFMVPQHQLDEILGYKVRPVPPSLAEQNPSRAAKIEKLNEIIVAKQEKFRREYEAQGYATFEAEVTDDEQEKEANPSAASSIEEDANPSAASSIEEDANPSAAFSIPQGRRGRRRFPPARES</sequence>
<reference evidence="3" key="3">
    <citation type="submission" date="2018-08" db="UniProtKB">
        <authorList>
            <consortium name="EnsemblPlants"/>
        </authorList>
    </citation>
    <scope>IDENTIFICATION</scope>
    <source>
        <strain evidence="3">cv. Bd21</strain>
    </source>
</reference>
<accession>A0A2K2DBE3</accession>
<feature type="region of interest" description="Disordered" evidence="1">
    <location>
        <begin position="1"/>
        <end position="31"/>
    </location>
</feature>
<dbReference type="Gramene" id="PNT71600">
    <property type="protein sequence ID" value="PNT71600"/>
    <property type="gene ID" value="BRADI_2g31880v3"/>
</dbReference>
<protein>
    <submittedName>
        <fullName evidence="2 3">Uncharacterized protein</fullName>
    </submittedName>
</protein>
<dbReference type="RefSeq" id="XP_024315408.1">
    <property type="nucleotide sequence ID" value="XM_024459640.1"/>
</dbReference>
<feature type="region of interest" description="Disordered" evidence="1">
    <location>
        <begin position="74"/>
        <end position="95"/>
    </location>
</feature>
<dbReference type="OrthoDB" id="661484at2759"/>
<dbReference type="Proteomes" id="UP000008810">
    <property type="component" value="Chromosome 2"/>
</dbReference>
<feature type="region of interest" description="Disordered" evidence="1">
    <location>
        <begin position="152"/>
        <end position="214"/>
    </location>
</feature>
<dbReference type="EnsemblPlants" id="PNT71600">
    <property type="protein sequence ID" value="PNT71600"/>
    <property type="gene ID" value="BRADI_2g31880v3"/>
</dbReference>
<dbReference type="EMBL" id="CM000881">
    <property type="protein sequence ID" value="PNT71600.1"/>
    <property type="molecule type" value="Genomic_DNA"/>
</dbReference>
<evidence type="ECO:0000256" key="1">
    <source>
        <dbReference type="SAM" id="MobiDB-lite"/>
    </source>
</evidence>
<feature type="compositionally biased region" description="Basic and acidic residues" evidence="1">
    <location>
        <begin position="74"/>
        <end position="85"/>
    </location>
</feature>
<dbReference type="PANTHER" id="PTHR36138">
    <property type="entry name" value="EXPRESSED PROTEIN-RELATED"/>
    <property type="match status" value="1"/>
</dbReference>
<evidence type="ECO:0000313" key="2">
    <source>
        <dbReference type="EMBL" id="PNT71600.1"/>
    </source>
</evidence>
<feature type="compositionally biased region" description="Basic residues" evidence="1">
    <location>
        <begin position="202"/>
        <end position="214"/>
    </location>
</feature>
<feature type="compositionally biased region" description="Basic residues" evidence="1">
    <location>
        <begin position="7"/>
        <end position="16"/>
    </location>
</feature>
<gene>
    <name evidence="3" type="primary">LOC112270938</name>
    <name evidence="2" type="ORF">BRADI_2g31880v3</name>
</gene>
<dbReference type="AlphaFoldDB" id="A0A2K2DBE3"/>
<dbReference type="PANTHER" id="PTHR36138:SF9">
    <property type="match status" value="1"/>
</dbReference>
<reference evidence="2" key="2">
    <citation type="submission" date="2017-06" db="EMBL/GenBank/DDBJ databases">
        <title>WGS assembly of Brachypodium distachyon.</title>
        <authorList>
            <consortium name="The International Brachypodium Initiative"/>
            <person name="Lucas S."/>
            <person name="Harmon-Smith M."/>
            <person name="Lail K."/>
            <person name="Tice H."/>
            <person name="Grimwood J."/>
            <person name="Bruce D."/>
            <person name="Barry K."/>
            <person name="Shu S."/>
            <person name="Lindquist E."/>
            <person name="Wang M."/>
            <person name="Pitluck S."/>
            <person name="Vogel J.P."/>
            <person name="Garvin D.F."/>
            <person name="Mockler T.C."/>
            <person name="Schmutz J."/>
            <person name="Rokhsar D."/>
            <person name="Bevan M.W."/>
        </authorList>
    </citation>
    <scope>NUCLEOTIDE SEQUENCE</scope>
    <source>
        <strain evidence="2">Bd21</strain>
    </source>
</reference>
<evidence type="ECO:0000313" key="3">
    <source>
        <dbReference type="EnsemblPlants" id="PNT71600"/>
    </source>
</evidence>
<keyword evidence="4" id="KW-1185">Reference proteome</keyword>
<dbReference type="GeneID" id="112270938"/>
<name>A0A2K2DBE3_BRADI</name>
<proteinExistence type="predicted"/>
<organism evidence="2">
    <name type="scientific">Brachypodium distachyon</name>
    <name type="common">Purple false brome</name>
    <name type="synonym">Trachynia distachya</name>
    <dbReference type="NCBI Taxonomy" id="15368"/>
    <lineage>
        <taxon>Eukaryota</taxon>
        <taxon>Viridiplantae</taxon>
        <taxon>Streptophyta</taxon>
        <taxon>Embryophyta</taxon>
        <taxon>Tracheophyta</taxon>
        <taxon>Spermatophyta</taxon>
        <taxon>Magnoliopsida</taxon>
        <taxon>Liliopsida</taxon>
        <taxon>Poales</taxon>
        <taxon>Poaceae</taxon>
        <taxon>BOP clade</taxon>
        <taxon>Pooideae</taxon>
        <taxon>Stipodae</taxon>
        <taxon>Brachypodieae</taxon>
        <taxon>Brachypodium</taxon>
    </lineage>
</organism>